<evidence type="ECO:0000313" key="3">
    <source>
        <dbReference type="Proteomes" id="UP000266841"/>
    </source>
</evidence>
<evidence type="ECO:0000313" key="2">
    <source>
        <dbReference type="EMBL" id="EJK58117.1"/>
    </source>
</evidence>
<sequence>MDFKSMVTALQGSSDDEILSMRATHQSERDDLSLSVYLILAYIYTEISRPKHIPDVALQMLRITLNNGLSAVSPQAFASFAATLVSMGGQDGLAWSQRYSSAVAVHLAKVDWVLEPIQSVAESSLNGQRSGLQVGDLLNARLNYRNYLASIYLGGKELSFCRDNFLDFLETSKKENKVLGSVYAEICYRMSASLIEGIEYVDNLPSWDDISNKKERNIEFSYAFQAHDCMRSFLFQCYDGVMEGDSLLSRLQNTTDPPLLRPLLLLGVSTCKQTKSLCNLSCSHQRNSQVFYEGLLSFQLVRTHQDAKYMARGMEALQFIEKYSKTNPFTFENKYLLLEAARTELTGTDSDQAWIVYQKAIQSSNNHKFAHADLVQEEAIASELAGRCLFRMGMIIESHSFFTFAAGKYRSWGAKAIAQRVEVEMLQKFGEENSPMSGHHTQVDSSCLDILRGSPDHETNTSRKRSGH</sequence>
<dbReference type="PANTHER" id="PTHR43642:SF1">
    <property type="entry name" value="HYBRID SIGNAL TRANSDUCTION HISTIDINE KINASE G"/>
    <property type="match status" value="1"/>
</dbReference>
<gene>
    <name evidence="2" type="ORF">THAOC_21785</name>
</gene>
<keyword evidence="3" id="KW-1185">Reference proteome</keyword>
<dbReference type="AlphaFoldDB" id="K0SHY1"/>
<dbReference type="Proteomes" id="UP000266841">
    <property type="component" value="Unassembled WGS sequence"/>
</dbReference>
<accession>K0SHY1</accession>
<dbReference type="eggNOG" id="ENOG502RVPS">
    <property type="taxonomic scope" value="Eukaryota"/>
</dbReference>
<dbReference type="OrthoDB" id="47974at2759"/>
<protein>
    <submittedName>
        <fullName evidence="2">Uncharacterized protein</fullName>
    </submittedName>
</protein>
<evidence type="ECO:0000256" key="1">
    <source>
        <dbReference type="SAM" id="MobiDB-lite"/>
    </source>
</evidence>
<reference evidence="2 3" key="1">
    <citation type="journal article" date="2012" name="Genome Biol.">
        <title>Genome and low-iron response of an oceanic diatom adapted to chronic iron limitation.</title>
        <authorList>
            <person name="Lommer M."/>
            <person name="Specht M."/>
            <person name="Roy A.S."/>
            <person name="Kraemer L."/>
            <person name="Andreson R."/>
            <person name="Gutowska M.A."/>
            <person name="Wolf J."/>
            <person name="Bergner S.V."/>
            <person name="Schilhabel M.B."/>
            <person name="Klostermeier U.C."/>
            <person name="Beiko R.G."/>
            <person name="Rosenstiel P."/>
            <person name="Hippler M."/>
            <person name="Laroche J."/>
        </authorList>
    </citation>
    <scope>NUCLEOTIDE SEQUENCE [LARGE SCALE GENOMIC DNA]</scope>
    <source>
        <strain evidence="2 3">CCMP1005</strain>
    </source>
</reference>
<organism evidence="2 3">
    <name type="scientific">Thalassiosira oceanica</name>
    <name type="common">Marine diatom</name>
    <dbReference type="NCBI Taxonomy" id="159749"/>
    <lineage>
        <taxon>Eukaryota</taxon>
        <taxon>Sar</taxon>
        <taxon>Stramenopiles</taxon>
        <taxon>Ochrophyta</taxon>
        <taxon>Bacillariophyta</taxon>
        <taxon>Coscinodiscophyceae</taxon>
        <taxon>Thalassiosirophycidae</taxon>
        <taxon>Thalassiosirales</taxon>
        <taxon>Thalassiosiraceae</taxon>
        <taxon>Thalassiosira</taxon>
    </lineage>
</organism>
<feature type="region of interest" description="Disordered" evidence="1">
    <location>
        <begin position="449"/>
        <end position="468"/>
    </location>
</feature>
<dbReference type="PANTHER" id="PTHR43642">
    <property type="entry name" value="HYBRID SIGNAL TRANSDUCTION HISTIDINE KINASE G"/>
    <property type="match status" value="1"/>
</dbReference>
<name>K0SHY1_THAOC</name>
<dbReference type="EMBL" id="AGNL01026150">
    <property type="protein sequence ID" value="EJK58117.1"/>
    <property type="molecule type" value="Genomic_DNA"/>
</dbReference>
<proteinExistence type="predicted"/>
<comment type="caution">
    <text evidence="2">The sequence shown here is derived from an EMBL/GenBank/DDBJ whole genome shotgun (WGS) entry which is preliminary data.</text>
</comment>
<dbReference type="InterPro" id="IPR053159">
    <property type="entry name" value="Hybrid_Histidine_Kinase"/>
</dbReference>